<evidence type="ECO:0000313" key="2">
    <source>
        <dbReference type="Proteomes" id="UP000216454"/>
    </source>
</evidence>
<evidence type="ECO:0000313" key="1">
    <source>
        <dbReference type="EMBL" id="OZG48874.1"/>
    </source>
</evidence>
<name>A0A261EPU8_9BIFI</name>
<accession>A0A261EPU8</accession>
<dbReference type="AlphaFoldDB" id="A0A261EPU8"/>
<dbReference type="RefSeq" id="WP_094692003.1">
    <property type="nucleotide sequence ID" value="NZ_MWWQ01000019.1"/>
</dbReference>
<keyword evidence="2" id="KW-1185">Reference proteome</keyword>
<organism evidence="1 2">
    <name type="scientific">Pseudoscardovia suis</name>
    <dbReference type="NCBI Taxonomy" id="987063"/>
    <lineage>
        <taxon>Bacteria</taxon>
        <taxon>Bacillati</taxon>
        <taxon>Actinomycetota</taxon>
        <taxon>Actinomycetes</taxon>
        <taxon>Bifidobacteriales</taxon>
        <taxon>Bifidobacteriaceae</taxon>
        <taxon>Pseudoscardovia</taxon>
    </lineage>
</organism>
<dbReference type="EMBL" id="MWWQ01000019">
    <property type="protein sequence ID" value="OZG48874.1"/>
    <property type="molecule type" value="Genomic_DNA"/>
</dbReference>
<sequence>MGGLNSDGLDALQTVAGIIDRAPTPQEVWYGHSILTSTLFPAVEPPAGTDYVSKRVGGVEYLLEAGIDPATHERRFPAGKYPRLIMAWMAKQIRMSAGRRTGTVDPERRMVVIPSMHRLASELGLSHGGATALLLQEQLRLLLASHISVRVVSEDGGVTYRDSVSLPLVEAVRLAEGSDDPSKGGAAFVLTKDVWVRLSRESAPFDTRAASFLLSGRSVLPYDVYVWLSGSMGGLRHPVRLDWDWLYARFGDGVSSMKNFRLKFRRAVGKVRVVYPGVRVEVGSDGVLLLPSPAAVPRRAQGGLPGVDDDAKWL</sequence>
<dbReference type="Proteomes" id="UP000216454">
    <property type="component" value="Unassembled WGS sequence"/>
</dbReference>
<reference evidence="1 2" key="1">
    <citation type="journal article" date="2017" name="BMC Genomics">
        <title>Comparative genomic and phylogenomic analyses of the Bifidobacteriaceae family.</title>
        <authorList>
            <person name="Lugli G.A."/>
            <person name="Milani C."/>
            <person name="Turroni F."/>
            <person name="Duranti S."/>
            <person name="Mancabelli L."/>
            <person name="Mangifesta M."/>
            <person name="Ferrario C."/>
            <person name="Modesto M."/>
            <person name="Mattarelli P."/>
            <person name="Jiri K."/>
            <person name="van Sinderen D."/>
            <person name="Ventura M."/>
        </authorList>
    </citation>
    <scope>NUCLEOTIDE SEQUENCE [LARGE SCALE GENOMIC DNA]</scope>
    <source>
        <strain evidence="1 2">DSM 24744</strain>
    </source>
</reference>
<proteinExistence type="predicted"/>
<protein>
    <submittedName>
        <fullName evidence="1">Plasmid encoded RepA protein</fullName>
    </submittedName>
</protein>
<dbReference type="InterPro" id="IPR006881">
    <property type="entry name" value="RepA_C"/>
</dbReference>
<comment type="caution">
    <text evidence="1">The sequence shown here is derived from an EMBL/GenBank/DDBJ whole genome shotgun (WGS) entry which is preliminary data.</text>
</comment>
<gene>
    <name evidence="1" type="ORF">PSSU_1698</name>
</gene>
<dbReference type="OrthoDB" id="1524783at2"/>
<dbReference type="Pfam" id="PF04796">
    <property type="entry name" value="RepA_C"/>
    <property type="match status" value="1"/>
</dbReference>